<protein>
    <submittedName>
        <fullName evidence="1">Uncharacterized protein</fullName>
    </submittedName>
</protein>
<proteinExistence type="predicted"/>
<evidence type="ECO:0000313" key="2">
    <source>
        <dbReference type="Proteomes" id="UP001596024"/>
    </source>
</evidence>
<organism evidence="1 2">
    <name type="scientific">Glycocaulis abyssi</name>
    <dbReference type="NCBI Taxonomy" id="1433403"/>
    <lineage>
        <taxon>Bacteria</taxon>
        <taxon>Pseudomonadati</taxon>
        <taxon>Pseudomonadota</taxon>
        <taxon>Alphaproteobacteria</taxon>
        <taxon>Maricaulales</taxon>
        <taxon>Maricaulaceae</taxon>
        <taxon>Glycocaulis</taxon>
    </lineage>
</organism>
<evidence type="ECO:0000313" key="1">
    <source>
        <dbReference type="EMBL" id="MFC4724529.1"/>
    </source>
</evidence>
<accession>A0ABV9NAL2</accession>
<dbReference type="EMBL" id="JBHSGQ010000002">
    <property type="protein sequence ID" value="MFC4724529.1"/>
    <property type="molecule type" value="Genomic_DNA"/>
</dbReference>
<dbReference type="RefSeq" id="WP_371393666.1">
    <property type="nucleotide sequence ID" value="NZ_CP163421.1"/>
</dbReference>
<dbReference type="Proteomes" id="UP001596024">
    <property type="component" value="Unassembled WGS sequence"/>
</dbReference>
<sequence>MTQTHIETAHRLAEAGQGNTAEAAALVAALEAEAGAIGAAMEMLEGIKAGAEEALASLATRLLPVEAALMALEDAA</sequence>
<comment type="caution">
    <text evidence="1">The sequence shown here is derived from an EMBL/GenBank/DDBJ whole genome shotgun (WGS) entry which is preliminary data.</text>
</comment>
<name>A0ABV9NAL2_9PROT</name>
<gene>
    <name evidence="1" type="ORF">ACFPB0_04425</name>
</gene>
<reference evidence="2" key="1">
    <citation type="journal article" date="2019" name="Int. J. Syst. Evol. Microbiol.">
        <title>The Global Catalogue of Microorganisms (GCM) 10K type strain sequencing project: providing services to taxonomists for standard genome sequencing and annotation.</title>
        <authorList>
            <consortium name="The Broad Institute Genomics Platform"/>
            <consortium name="The Broad Institute Genome Sequencing Center for Infectious Disease"/>
            <person name="Wu L."/>
            <person name="Ma J."/>
        </authorList>
    </citation>
    <scope>NUCLEOTIDE SEQUENCE [LARGE SCALE GENOMIC DNA]</scope>
    <source>
        <strain evidence="2">CCUG 62981</strain>
    </source>
</reference>
<keyword evidence="2" id="KW-1185">Reference proteome</keyword>